<gene>
    <name evidence="1" type="ORF">DE4585_03091</name>
</gene>
<protein>
    <submittedName>
        <fullName evidence="1">Uncharacterized protein</fullName>
    </submittedName>
</protein>
<dbReference type="InterPro" id="IPR021243">
    <property type="entry name" value="DUF2804"/>
</dbReference>
<evidence type="ECO:0000313" key="2">
    <source>
        <dbReference type="Proteomes" id="UP000295117"/>
    </source>
</evidence>
<organism evidence="1 2">
    <name type="scientific">Mycobacteroides salmoniphilum</name>
    <dbReference type="NCBI Taxonomy" id="404941"/>
    <lineage>
        <taxon>Bacteria</taxon>
        <taxon>Bacillati</taxon>
        <taxon>Actinomycetota</taxon>
        <taxon>Actinomycetes</taxon>
        <taxon>Mycobacteriales</taxon>
        <taxon>Mycobacteriaceae</taxon>
        <taxon>Mycobacteroides</taxon>
    </lineage>
</organism>
<name>A0A4R8RXQ3_9MYCO</name>
<dbReference type="AlphaFoldDB" id="A0A4R8RXQ3"/>
<proteinExistence type="predicted"/>
<reference evidence="1 2" key="1">
    <citation type="journal article" date="2019" name="Sci. Rep.">
        <title>Extended insight into the Mycobacterium chelonae-abscessus complex through whole genome sequencing of Mycobacterium salmoniphilum outbreak and Mycobacterium salmoniphilum-like strains.</title>
        <authorList>
            <person name="Behra P.R.K."/>
            <person name="Das S."/>
            <person name="Pettersson B.M.F."/>
            <person name="Shirreff L."/>
            <person name="DuCote T."/>
            <person name="Jacobsson K.G."/>
            <person name="Ennis D.G."/>
            <person name="Kirsebom L.A."/>
        </authorList>
    </citation>
    <scope>NUCLEOTIDE SEQUENCE [LARGE SCALE GENOMIC DNA]</scope>
    <source>
        <strain evidence="1 2">DE 4585</strain>
    </source>
</reference>
<accession>A0A4R8RXQ3</accession>
<dbReference type="EMBL" id="PECH01000008">
    <property type="protein sequence ID" value="TDZ79351.1"/>
    <property type="molecule type" value="Genomic_DNA"/>
</dbReference>
<dbReference type="Pfam" id="PF10974">
    <property type="entry name" value="DUF2804"/>
    <property type="match status" value="1"/>
</dbReference>
<sequence length="96" mass="10587">MTRVANEICPATPPSAGTSLLSRDVGIDVDIALPPDHESPGVVVLWPPTRFQYTVKDIGRPAGGALWPYDTAYESTDAFAVLNRGRSKWPYRVMWN</sequence>
<evidence type="ECO:0000313" key="1">
    <source>
        <dbReference type="EMBL" id="TDZ79351.1"/>
    </source>
</evidence>
<dbReference type="Proteomes" id="UP000295117">
    <property type="component" value="Unassembled WGS sequence"/>
</dbReference>
<comment type="caution">
    <text evidence="1">The sequence shown here is derived from an EMBL/GenBank/DDBJ whole genome shotgun (WGS) entry which is preliminary data.</text>
</comment>